<evidence type="ECO:0000256" key="5">
    <source>
        <dbReference type="ARBA" id="ARBA00022692"/>
    </source>
</evidence>
<evidence type="ECO:0000256" key="2">
    <source>
        <dbReference type="ARBA" id="ARBA00004141"/>
    </source>
</evidence>
<organism evidence="13 14">
    <name type="scientific">Pseudozyma antarctica</name>
    <name type="common">Yeast</name>
    <name type="synonym">Candida antarctica</name>
    <dbReference type="NCBI Taxonomy" id="84753"/>
    <lineage>
        <taxon>Eukaryota</taxon>
        <taxon>Fungi</taxon>
        <taxon>Dikarya</taxon>
        <taxon>Basidiomycota</taxon>
        <taxon>Ustilaginomycotina</taxon>
        <taxon>Ustilaginomycetes</taxon>
        <taxon>Ustilaginales</taxon>
        <taxon>Ustilaginaceae</taxon>
        <taxon>Moesziomyces</taxon>
    </lineage>
</organism>
<feature type="transmembrane region" description="Helical" evidence="10">
    <location>
        <begin position="483"/>
        <end position="499"/>
    </location>
</feature>
<dbReference type="OrthoDB" id="2146116at2759"/>
<feature type="transmembrane region" description="Helical" evidence="10">
    <location>
        <begin position="420"/>
        <end position="440"/>
    </location>
</feature>
<feature type="transmembrane region" description="Helical" evidence="10">
    <location>
        <begin position="536"/>
        <end position="558"/>
    </location>
</feature>
<dbReference type="AlphaFoldDB" id="A0A5C3FIU3"/>
<feature type="region of interest" description="Disordered" evidence="11">
    <location>
        <begin position="78"/>
        <end position="97"/>
    </location>
</feature>
<comment type="function">
    <text evidence="10">Serine protease involved in intramembrane proteolysis.</text>
</comment>
<evidence type="ECO:0000256" key="1">
    <source>
        <dbReference type="ARBA" id="ARBA00000156"/>
    </source>
</evidence>
<evidence type="ECO:0000313" key="14">
    <source>
        <dbReference type="Proteomes" id="UP000325008"/>
    </source>
</evidence>
<evidence type="ECO:0000256" key="9">
    <source>
        <dbReference type="ARBA" id="ARBA00023136"/>
    </source>
</evidence>
<feature type="transmembrane region" description="Helical" evidence="10">
    <location>
        <begin position="281"/>
        <end position="301"/>
    </location>
</feature>
<evidence type="ECO:0000256" key="7">
    <source>
        <dbReference type="ARBA" id="ARBA00022825"/>
    </source>
</evidence>
<dbReference type="RefSeq" id="XP_014658128.1">
    <property type="nucleotide sequence ID" value="XM_014802642.1"/>
</dbReference>
<comment type="similarity">
    <text evidence="3 10">Belongs to the peptidase S54 family.</text>
</comment>
<feature type="transmembrane region" description="Helical" evidence="10">
    <location>
        <begin position="388"/>
        <end position="408"/>
    </location>
</feature>
<evidence type="ECO:0000256" key="6">
    <source>
        <dbReference type="ARBA" id="ARBA00022801"/>
    </source>
</evidence>
<evidence type="ECO:0000256" key="4">
    <source>
        <dbReference type="ARBA" id="ARBA00022670"/>
    </source>
</evidence>
<evidence type="ECO:0000256" key="11">
    <source>
        <dbReference type="SAM" id="MobiDB-lite"/>
    </source>
</evidence>
<dbReference type="SUPFAM" id="SSF144091">
    <property type="entry name" value="Rhomboid-like"/>
    <property type="match status" value="1"/>
</dbReference>
<dbReference type="GO" id="GO:0016020">
    <property type="term" value="C:membrane"/>
    <property type="evidence" value="ECO:0007669"/>
    <property type="project" value="UniProtKB-SubCell"/>
</dbReference>
<accession>A0A5C3FIU3</accession>
<feature type="transmembrane region" description="Helical" evidence="10">
    <location>
        <begin position="505"/>
        <end position="524"/>
    </location>
</feature>
<comment type="caution">
    <text evidence="13">The sequence shown here is derived from an EMBL/GenBank/DDBJ whole genome shotgun (WGS) entry which is preliminary data.</text>
</comment>
<dbReference type="Pfam" id="PF01694">
    <property type="entry name" value="Rhomboid"/>
    <property type="match status" value="1"/>
</dbReference>
<dbReference type="EMBL" id="OOIQ01000003">
    <property type="protein sequence ID" value="SPO44066.1"/>
    <property type="molecule type" value="Genomic_DNA"/>
</dbReference>
<dbReference type="GO" id="GO:0004252">
    <property type="term" value="F:serine-type endopeptidase activity"/>
    <property type="evidence" value="ECO:0007669"/>
    <property type="project" value="InterPro"/>
</dbReference>
<keyword evidence="9 10" id="KW-0472">Membrane</keyword>
<evidence type="ECO:0000256" key="10">
    <source>
        <dbReference type="RuleBase" id="RU362115"/>
    </source>
</evidence>
<feature type="compositionally biased region" description="Basic and acidic residues" evidence="11">
    <location>
        <begin position="87"/>
        <end position="97"/>
    </location>
</feature>
<dbReference type="InterPro" id="IPR035952">
    <property type="entry name" value="Rhomboid-like_sf"/>
</dbReference>
<feature type="transmembrane region" description="Helical" evidence="10">
    <location>
        <begin position="452"/>
        <end position="471"/>
    </location>
</feature>
<evidence type="ECO:0000313" key="13">
    <source>
        <dbReference type="EMBL" id="SPO44066.1"/>
    </source>
</evidence>
<evidence type="ECO:0000256" key="3">
    <source>
        <dbReference type="ARBA" id="ARBA00009045"/>
    </source>
</evidence>
<comment type="catalytic activity">
    <reaction evidence="1 10">
        <text>Cleaves type-1 transmembrane domains using a catalytic dyad composed of serine and histidine that are contributed by different transmembrane domains.</text>
        <dbReference type="EC" id="3.4.21.105"/>
    </reaction>
</comment>
<keyword evidence="14" id="KW-1185">Reference proteome</keyword>
<evidence type="ECO:0000259" key="12">
    <source>
        <dbReference type="Pfam" id="PF01694"/>
    </source>
</evidence>
<dbReference type="InterPro" id="IPR002610">
    <property type="entry name" value="Peptidase_S54_rhomboid-like"/>
</dbReference>
<dbReference type="EC" id="3.4.21.105" evidence="10"/>
<keyword evidence="5 10" id="KW-0812">Transmembrane</keyword>
<reference evidence="13" key="1">
    <citation type="submission" date="2018-03" db="EMBL/GenBank/DDBJ databases">
        <authorList>
            <person name="Guldener U."/>
        </authorList>
    </citation>
    <scope>NUCLEOTIDE SEQUENCE [LARGE SCALE GENOMIC DNA]</scope>
    <source>
        <strain evidence="13">ATCC34888</strain>
    </source>
</reference>
<comment type="subcellular location">
    <subcellularLocation>
        <location evidence="2 10">Membrane</location>
        <topology evidence="2 10">Multi-pass membrane protein</topology>
    </subcellularLocation>
</comment>
<dbReference type="InterPro" id="IPR022764">
    <property type="entry name" value="Peptidase_S54_rhomboid_dom"/>
</dbReference>
<feature type="domain" description="Peptidase S54 rhomboid" evidence="12">
    <location>
        <begin position="385"/>
        <end position="522"/>
    </location>
</feature>
<name>A0A5C3FIU3_PSEA2</name>
<dbReference type="Proteomes" id="UP000325008">
    <property type="component" value="Unassembled WGS sequence"/>
</dbReference>
<dbReference type="PANTHER" id="PTHR22936:SF69">
    <property type="entry name" value="RHOMBOID-LIKE PROTEIN"/>
    <property type="match status" value="1"/>
</dbReference>
<keyword evidence="7 10" id="KW-0720">Serine protease</keyword>
<dbReference type="Gene3D" id="1.20.1540.10">
    <property type="entry name" value="Rhomboid-like"/>
    <property type="match status" value="1"/>
</dbReference>
<protein>
    <recommendedName>
        <fullName evidence="10">Rhomboid-type serine protease</fullName>
        <ecNumber evidence="10">3.4.21.105</ecNumber>
    </recommendedName>
</protein>
<dbReference type="GO" id="GO:0006508">
    <property type="term" value="P:proteolysis"/>
    <property type="evidence" value="ECO:0007669"/>
    <property type="project" value="UniProtKB-KW"/>
</dbReference>
<gene>
    <name evidence="13" type="ORF">PSANT_01751</name>
</gene>
<evidence type="ECO:0000256" key="8">
    <source>
        <dbReference type="ARBA" id="ARBA00022989"/>
    </source>
</evidence>
<keyword evidence="6 10" id="KW-0378">Hydrolase</keyword>
<proteinExistence type="inferred from homology"/>
<sequence length="599" mass="64232">MSRYHADAAQHSYHSSAWDPSPYGITDYDTVEHLAPSHNESPSKRNSAGVGANANAYRLAPPATNIGADSPSMYTDPYEAFSTAPPPDRRSYLHHDPYDANDRALAGPSLLDRADTLAPGDSISSYNVRVGRNTEPDRAPTAYADPFQEPVHHAHHASHMSGPTAYDNYDDAANFYGHNSAHGYGHAQYDTSGTDLPLKAHAGAMGYAEDEHDEAKQIRRGSAALWSNQMDAAHHPAMADEEAKSGLLGKLSRSAGGGPAGEDKLHDQIERRRQGIGRQRWPYVSWVVAVALVIVFVIELVKAKSATGQAVQTRPSINPMLGPSAEFLISFGARFVPCMRKVPALPTSEQLPCLKDSTSSSNLYSPSQLCPISDICGLKDAASPNQSYRFVTAIFVHAGFVHILFNLLVQLTLCAQIEKLIGSLAYALVYFAGGIGGNLLGGNFGLIGQPALGASGAIYTCISIELVDLCYNWRYEYRAKVRLAMSIGFAIVGLALGLLPGLDNFAHIGGFCVGLLGGLVFAPSIHATRRHRVVTWVLRIVALGLAVGFFAGLASNFYNSPDPTKACTWCRYLSCLPVFNSCKGNGLTTSTTTNTSGSS</sequence>
<keyword evidence="8 10" id="KW-1133">Transmembrane helix</keyword>
<keyword evidence="4 10" id="KW-0645">Protease</keyword>
<dbReference type="PANTHER" id="PTHR22936">
    <property type="entry name" value="RHOMBOID-RELATED"/>
    <property type="match status" value="1"/>
</dbReference>